<accession>A0A165JDK1</accession>
<keyword evidence="3" id="KW-1185">Reference proteome</keyword>
<gene>
    <name evidence="2" type="ORF">L228DRAFT_279340</name>
</gene>
<feature type="compositionally biased region" description="Polar residues" evidence="1">
    <location>
        <begin position="193"/>
        <end position="212"/>
    </location>
</feature>
<feature type="region of interest" description="Disordered" evidence="1">
    <location>
        <begin position="154"/>
        <end position="241"/>
    </location>
</feature>
<dbReference type="RefSeq" id="XP_018191652.1">
    <property type="nucleotide sequence ID" value="XM_018335680.1"/>
</dbReference>
<dbReference type="GeneID" id="28900817"/>
<reference evidence="2 3" key="1">
    <citation type="journal article" date="2016" name="Fungal Biol.">
        <title>The genome of Xylona heveae provides a window into fungal endophytism.</title>
        <authorList>
            <person name="Gazis R."/>
            <person name="Kuo A."/>
            <person name="Riley R."/>
            <person name="LaButti K."/>
            <person name="Lipzen A."/>
            <person name="Lin J."/>
            <person name="Amirebrahimi M."/>
            <person name="Hesse C.N."/>
            <person name="Spatafora J.W."/>
            <person name="Henrissat B."/>
            <person name="Hainaut M."/>
            <person name="Grigoriev I.V."/>
            <person name="Hibbett D.S."/>
        </authorList>
    </citation>
    <scope>NUCLEOTIDE SEQUENCE [LARGE SCALE GENOMIC DNA]</scope>
    <source>
        <strain evidence="2 3">TC161</strain>
    </source>
</reference>
<dbReference type="AlphaFoldDB" id="A0A165JDK1"/>
<protein>
    <submittedName>
        <fullName evidence="2">Uncharacterized protein</fullName>
    </submittedName>
</protein>
<feature type="compositionally biased region" description="Low complexity" evidence="1">
    <location>
        <begin position="224"/>
        <end position="239"/>
    </location>
</feature>
<feature type="compositionally biased region" description="Low complexity" evidence="1">
    <location>
        <begin position="324"/>
        <end position="333"/>
    </location>
</feature>
<dbReference type="EMBL" id="KV407454">
    <property type="protein sequence ID" value="KZF26097.1"/>
    <property type="molecule type" value="Genomic_DNA"/>
</dbReference>
<dbReference type="OrthoDB" id="2129069at2759"/>
<dbReference type="InParanoid" id="A0A165JDK1"/>
<organism evidence="2 3">
    <name type="scientific">Xylona heveae (strain CBS 132557 / TC161)</name>
    <dbReference type="NCBI Taxonomy" id="1328760"/>
    <lineage>
        <taxon>Eukaryota</taxon>
        <taxon>Fungi</taxon>
        <taxon>Dikarya</taxon>
        <taxon>Ascomycota</taxon>
        <taxon>Pezizomycotina</taxon>
        <taxon>Xylonomycetes</taxon>
        <taxon>Xylonales</taxon>
        <taxon>Xylonaceae</taxon>
        <taxon>Xylona</taxon>
    </lineage>
</organism>
<feature type="region of interest" description="Disordered" evidence="1">
    <location>
        <begin position="85"/>
        <end position="105"/>
    </location>
</feature>
<proteinExistence type="predicted"/>
<sequence>MLLQTHDITIQNELSNARTSANCASSGPVSSPTTIENRILLLSAPCIDPETKPSTIRRIAQFSSTGLGQNLFVFFVLEEPCERKTENTPTTAGHDVQNGRDQAGSESGTGICAYMQLQAELLQLNLRITIIPVADISQLTRIISLTFPTKRRNPSLTLAPKFSTDQHQPIQSSPRRHTHHPTSSCSSSRFTRQASHLQILSPQKQSFSSPTHHTPRQPETRQLFSSLSFSQSPHSSRSAHFSHRRFFNPQIPNKQNIRPFTSYDTYTPHNQHQHRFHQGTSFPPPIQLQPSILFPQNHTRQTRPSPFSSPRSPVPPRHAIHAASSTSPNTNNNTQAINPITLLPLMTSSFPQQSLSDHTVHILTDLYTCIADVACAIHEPHGHWRHEMETYIGPEETRALEEFWAEEWVVE</sequence>
<evidence type="ECO:0000313" key="2">
    <source>
        <dbReference type="EMBL" id="KZF26097.1"/>
    </source>
</evidence>
<evidence type="ECO:0000256" key="1">
    <source>
        <dbReference type="SAM" id="MobiDB-lite"/>
    </source>
</evidence>
<evidence type="ECO:0000313" key="3">
    <source>
        <dbReference type="Proteomes" id="UP000076632"/>
    </source>
</evidence>
<name>A0A165JDK1_XYLHT</name>
<dbReference type="Proteomes" id="UP000076632">
    <property type="component" value="Unassembled WGS sequence"/>
</dbReference>
<feature type="compositionally biased region" description="Polar residues" evidence="1">
    <location>
        <begin position="163"/>
        <end position="173"/>
    </location>
</feature>
<feature type="region of interest" description="Disordered" evidence="1">
    <location>
        <begin position="297"/>
        <end position="333"/>
    </location>
</feature>
<feature type="compositionally biased region" description="Low complexity" evidence="1">
    <location>
        <begin position="181"/>
        <end position="192"/>
    </location>
</feature>